<dbReference type="InterPro" id="IPR036663">
    <property type="entry name" value="Fumarylacetoacetase_C_sf"/>
</dbReference>
<gene>
    <name evidence="1" type="ORF">G4Z16_16860</name>
</gene>
<evidence type="ECO:0000313" key="2">
    <source>
        <dbReference type="Proteomes" id="UP000595046"/>
    </source>
</evidence>
<sequence length="238" mass="25208">MTGLSFTLPDGTRRTVTVKRLLNAGYAGRSQEDVAAHVAELAELGVPAPSTTPALYPVSPYLAQQTGTVLAQHGKTSGEAEWALVVDDTGDLLLTAACDHTDRELETYGVAWSKNAAPDVLATSAWRLDDVADRIDSLTLRAWVSGTPEDASGTGTGTAEQLIQDGTGADLLTPHHWAEVLRERGELEPGTVLISGTIPMLNGDGQFAGHWRVQLGDPATGREISLDYDVVPMPEPIG</sequence>
<organism evidence="1 2">
    <name type="scientific">Streptomyces bathyalis</name>
    <dbReference type="NCBI Taxonomy" id="2710756"/>
    <lineage>
        <taxon>Bacteria</taxon>
        <taxon>Bacillati</taxon>
        <taxon>Actinomycetota</taxon>
        <taxon>Actinomycetes</taxon>
        <taxon>Kitasatosporales</taxon>
        <taxon>Streptomycetaceae</taxon>
        <taxon>Streptomyces</taxon>
    </lineage>
</organism>
<evidence type="ECO:0000313" key="1">
    <source>
        <dbReference type="EMBL" id="QPP07793.1"/>
    </source>
</evidence>
<dbReference type="Proteomes" id="UP000595046">
    <property type="component" value="Chromosome"/>
</dbReference>
<reference evidence="2" key="1">
    <citation type="submission" date="2020-02" db="EMBL/GenBank/DDBJ databases">
        <title>Streptomyces sp. ASO4wet.</title>
        <authorList>
            <person name="Risdian C."/>
            <person name="Landwehr W."/>
            <person name="Schupp P."/>
            <person name="Wink J."/>
        </authorList>
    </citation>
    <scope>NUCLEOTIDE SEQUENCE [LARGE SCALE GENOMIC DNA]</scope>
    <source>
        <strain evidence="2">ASO4wet</strain>
    </source>
</reference>
<accession>A0A7T1WRA1</accession>
<dbReference type="EMBL" id="CP048882">
    <property type="protein sequence ID" value="QPP07793.1"/>
    <property type="molecule type" value="Genomic_DNA"/>
</dbReference>
<dbReference type="AlphaFoldDB" id="A0A7T1WRA1"/>
<dbReference type="Pfam" id="PF11010">
    <property type="entry name" value="DUF2848"/>
    <property type="match status" value="1"/>
</dbReference>
<dbReference type="SUPFAM" id="SSF56529">
    <property type="entry name" value="FAH"/>
    <property type="match status" value="1"/>
</dbReference>
<dbReference type="InterPro" id="IPR021269">
    <property type="entry name" value="DUF2848"/>
</dbReference>
<proteinExistence type="predicted"/>
<name>A0A7T1WRA1_9ACTN</name>
<keyword evidence="2" id="KW-1185">Reference proteome</keyword>
<dbReference type="GO" id="GO:0003824">
    <property type="term" value="F:catalytic activity"/>
    <property type="evidence" value="ECO:0007669"/>
    <property type="project" value="InterPro"/>
</dbReference>
<protein>
    <submittedName>
        <fullName evidence="1">DUF2848 domain-containing protein</fullName>
    </submittedName>
</protein>
<dbReference type="KEGG" id="sbat:G4Z16_16860"/>
<dbReference type="RefSeq" id="WP_197351600.1">
    <property type="nucleotide sequence ID" value="NZ_CP048882.1"/>
</dbReference>